<dbReference type="VEuPathDB" id="ToxoDB:CSUI_007166"/>
<sequence length="73" mass="8389">MCRSGPIEKMLYLILPWLTEEDHKTHIHEVSVVISSLSRQVCRNLSCSLLVLSSKRKRCVWRVEVAVILILGD</sequence>
<reference evidence="1 2" key="1">
    <citation type="journal article" date="2017" name="Int. J. Parasitol.">
        <title>The genome of the protozoan parasite Cystoisospora suis and a reverse vaccinology approach to identify vaccine candidates.</title>
        <authorList>
            <person name="Palmieri N."/>
            <person name="Shrestha A."/>
            <person name="Ruttkowski B."/>
            <person name="Beck T."/>
            <person name="Vogl C."/>
            <person name="Tomley F."/>
            <person name="Blake D.P."/>
            <person name="Joachim A."/>
        </authorList>
    </citation>
    <scope>NUCLEOTIDE SEQUENCE [LARGE SCALE GENOMIC DNA]</scope>
    <source>
        <strain evidence="1 2">Wien I</strain>
    </source>
</reference>
<proteinExistence type="predicted"/>
<gene>
    <name evidence="1" type="ORF">CSUI_007166</name>
</gene>
<dbReference type="EMBL" id="MIGC01003718">
    <property type="protein sequence ID" value="PHJ19010.1"/>
    <property type="molecule type" value="Genomic_DNA"/>
</dbReference>
<protein>
    <submittedName>
        <fullName evidence="1">Uncharacterized protein</fullName>
    </submittedName>
</protein>
<keyword evidence="2" id="KW-1185">Reference proteome</keyword>
<dbReference type="RefSeq" id="XP_067920712.1">
    <property type="nucleotide sequence ID" value="XM_068067316.1"/>
</dbReference>
<dbReference type="AlphaFoldDB" id="A0A2C6KET7"/>
<evidence type="ECO:0000313" key="1">
    <source>
        <dbReference type="EMBL" id="PHJ19010.1"/>
    </source>
</evidence>
<dbReference type="Proteomes" id="UP000221165">
    <property type="component" value="Unassembled WGS sequence"/>
</dbReference>
<comment type="caution">
    <text evidence="1">The sequence shown here is derived from an EMBL/GenBank/DDBJ whole genome shotgun (WGS) entry which is preliminary data.</text>
</comment>
<accession>A0A2C6KET7</accession>
<name>A0A2C6KET7_9APIC</name>
<evidence type="ECO:0000313" key="2">
    <source>
        <dbReference type="Proteomes" id="UP000221165"/>
    </source>
</evidence>
<organism evidence="1 2">
    <name type="scientific">Cystoisospora suis</name>
    <dbReference type="NCBI Taxonomy" id="483139"/>
    <lineage>
        <taxon>Eukaryota</taxon>
        <taxon>Sar</taxon>
        <taxon>Alveolata</taxon>
        <taxon>Apicomplexa</taxon>
        <taxon>Conoidasida</taxon>
        <taxon>Coccidia</taxon>
        <taxon>Eucoccidiorida</taxon>
        <taxon>Eimeriorina</taxon>
        <taxon>Sarcocystidae</taxon>
        <taxon>Cystoisospora</taxon>
    </lineage>
</organism>
<dbReference type="GeneID" id="94430527"/>